<evidence type="ECO:0000313" key="5">
    <source>
        <dbReference type="EMBL" id="BBL80777.1"/>
    </source>
</evidence>
<accession>A0A510HPN4</accession>
<dbReference type="Proteomes" id="UP000318065">
    <property type="component" value="Chromosome"/>
</dbReference>
<dbReference type="SMART" id="SM00382">
    <property type="entry name" value="AAA"/>
    <property type="match status" value="1"/>
</dbReference>
<proteinExistence type="predicted"/>
<evidence type="ECO:0000313" key="6">
    <source>
        <dbReference type="Proteomes" id="UP000318065"/>
    </source>
</evidence>
<dbReference type="InterPro" id="IPR003439">
    <property type="entry name" value="ABC_transporter-like_ATP-bd"/>
</dbReference>
<evidence type="ECO:0000256" key="3">
    <source>
        <dbReference type="ARBA" id="ARBA00022840"/>
    </source>
</evidence>
<dbReference type="GO" id="GO:0005886">
    <property type="term" value="C:plasma membrane"/>
    <property type="evidence" value="ECO:0007669"/>
    <property type="project" value="TreeGrafter"/>
</dbReference>
<dbReference type="InterPro" id="IPR017871">
    <property type="entry name" value="ABC_transporter-like_CS"/>
</dbReference>
<protein>
    <submittedName>
        <fullName evidence="5">ABC transporter ATP-binding protein</fullName>
    </submittedName>
</protein>
<dbReference type="GO" id="GO:0016887">
    <property type="term" value="F:ATP hydrolysis activity"/>
    <property type="evidence" value="ECO:0007669"/>
    <property type="project" value="InterPro"/>
</dbReference>
<dbReference type="Pfam" id="PF12399">
    <property type="entry name" value="BCA_ABC_TP_C"/>
    <property type="match status" value="1"/>
</dbReference>
<dbReference type="AlphaFoldDB" id="A0A510HPN4"/>
<dbReference type="InterPro" id="IPR032823">
    <property type="entry name" value="BCA_ABC_TP_C"/>
</dbReference>
<dbReference type="InterPro" id="IPR027417">
    <property type="entry name" value="P-loop_NTPase"/>
</dbReference>
<dbReference type="PANTHER" id="PTHR45772">
    <property type="entry name" value="CONSERVED COMPONENT OF ABC TRANSPORTER FOR NATURAL AMINO ACIDS-RELATED"/>
    <property type="match status" value="1"/>
</dbReference>
<dbReference type="PROSITE" id="PS00211">
    <property type="entry name" value="ABC_TRANSPORTER_1"/>
    <property type="match status" value="1"/>
</dbReference>
<gene>
    <name evidence="5" type="ORF">RxyAA322_26310</name>
</gene>
<keyword evidence="6" id="KW-1185">Reference proteome</keyword>
<dbReference type="EMBL" id="AP019791">
    <property type="protein sequence ID" value="BBL80777.1"/>
    <property type="molecule type" value="Genomic_DNA"/>
</dbReference>
<evidence type="ECO:0000259" key="4">
    <source>
        <dbReference type="PROSITE" id="PS50893"/>
    </source>
</evidence>
<dbReference type="SUPFAM" id="SSF52540">
    <property type="entry name" value="P-loop containing nucleoside triphosphate hydrolases"/>
    <property type="match status" value="1"/>
</dbReference>
<dbReference type="Gene3D" id="3.40.50.300">
    <property type="entry name" value="P-loop containing nucleotide triphosphate hydrolases"/>
    <property type="match status" value="1"/>
</dbReference>
<dbReference type="InterPro" id="IPR003593">
    <property type="entry name" value="AAA+_ATPase"/>
</dbReference>
<dbReference type="CDD" id="cd03219">
    <property type="entry name" value="ABC_Mj1267_LivG_branched"/>
    <property type="match status" value="1"/>
</dbReference>
<sequence length="263" mass="28569">MRLSFGGVAAVDGATLSVEPGKITALIGPNGAGKTTFFNVITGFYKPDGGEIFFDGDRITGKPPHAIARRGLVRTFQLTKALARMTVLDNMMLAAPGQTGEKLFAAWVVPWVIRKQEAANREKALELLELFNLMDKKDEYAATLSGGQRKLLELARALMMEPRMILLDEPMAGVNPTLGARLLEHVQKLRDEGMTFVLVEHDMDVVMNVSEKVIVMANGRVITEGSPEEVRTNQEVIDAYLGAGGGAVDEAIDLARREEESGG</sequence>
<keyword evidence="3 5" id="KW-0067">ATP-binding</keyword>
<dbReference type="GO" id="GO:0005524">
    <property type="term" value="F:ATP binding"/>
    <property type="evidence" value="ECO:0007669"/>
    <property type="project" value="UniProtKB-KW"/>
</dbReference>
<organism evidence="5 6">
    <name type="scientific">Rubrobacter xylanophilus</name>
    <dbReference type="NCBI Taxonomy" id="49319"/>
    <lineage>
        <taxon>Bacteria</taxon>
        <taxon>Bacillati</taxon>
        <taxon>Actinomycetota</taxon>
        <taxon>Rubrobacteria</taxon>
        <taxon>Rubrobacterales</taxon>
        <taxon>Rubrobacteraceae</taxon>
        <taxon>Rubrobacter</taxon>
    </lineage>
</organism>
<dbReference type="Pfam" id="PF00005">
    <property type="entry name" value="ABC_tran"/>
    <property type="match status" value="1"/>
</dbReference>
<dbReference type="PANTHER" id="PTHR45772:SF9">
    <property type="entry name" value="CONSERVED COMPONENT OF ABC TRANSPORTER FOR NATURAL AMINO ACIDS"/>
    <property type="match status" value="1"/>
</dbReference>
<feature type="domain" description="ABC transporter" evidence="4">
    <location>
        <begin position="1"/>
        <end position="243"/>
    </location>
</feature>
<name>A0A510HPN4_9ACTN</name>
<dbReference type="RefSeq" id="WP_197735488.1">
    <property type="nucleotide sequence ID" value="NZ_AP019791.1"/>
</dbReference>
<dbReference type="FunFam" id="3.40.50.300:FF:000421">
    <property type="entry name" value="Branched-chain amino acid ABC transporter ATP-binding protein"/>
    <property type="match status" value="1"/>
</dbReference>
<dbReference type="PROSITE" id="PS50893">
    <property type="entry name" value="ABC_TRANSPORTER_2"/>
    <property type="match status" value="1"/>
</dbReference>
<keyword evidence="1" id="KW-0813">Transport</keyword>
<keyword evidence="2" id="KW-0547">Nucleotide-binding</keyword>
<evidence type="ECO:0000256" key="2">
    <source>
        <dbReference type="ARBA" id="ARBA00022741"/>
    </source>
</evidence>
<evidence type="ECO:0000256" key="1">
    <source>
        <dbReference type="ARBA" id="ARBA00022448"/>
    </source>
</evidence>
<dbReference type="InterPro" id="IPR051120">
    <property type="entry name" value="ABC_AA/LPS_Transport"/>
</dbReference>
<reference evidence="5" key="1">
    <citation type="journal article" date="2019" name="Microbiol. Resour. Announc.">
        <title>Complete Genome Sequence of Rubrobacter xylanophilus Strain AA3-22, Isolated from Arima Onsen in Japan.</title>
        <authorList>
            <person name="Tomariguchi N."/>
            <person name="Miyazaki K."/>
        </authorList>
    </citation>
    <scope>NUCLEOTIDE SEQUENCE [LARGE SCALE GENOMIC DNA]</scope>
    <source>
        <strain evidence="5">AA3-22</strain>
    </source>
</reference>